<keyword evidence="2" id="KW-0732">Signal</keyword>
<gene>
    <name evidence="3" type="ORF">K452DRAFT_362168</name>
</gene>
<dbReference type="AlphaFoldDB" id="A0A6A6AZ09"/>
<sequence>MLITTIALLAGASTASAETSLSFFFPKTKLWWGNPAKAEVSVIAVDGNRTTVEFSCIDSTSSAPDPASGIARRKLPGVSTFDEKCFIDPYTSQIVTLAPGYYEAERTIRFDQDEPGTGICTSSGKDGVCTQIYSARDHFSSVCERLLLNSPKSEDYNEMSSCISSFSASIGSAQVREYGHKDLPLDSMTTWAVRITGGAEKLAAAATATTTTSTAEAGAAASTAGGTTASATGGASASASASSASATSPTDAASGAAVSSTEAAGAAQDTGNAAPAVRAGVAQVAVAGLVMAAMAL</sequence>
<evidence type="ECO:0000256" key="1">
    <source>
        <dbReference type="SAM" id="MobiDB-lite"/>
    </source>
</evidence>
<evidence type="ECO:0000313" key="4">
    <source>
        <dbReference type="Proteomes" id="UP000799438"/>
    </source>
</evidence>
<dbReference type="RefSeq" id="XP_033392738.1">
    <property type="nucleotide sequence ID" value="XM_033546483.1"/>
</dbReference>
<reference evidence="3" key="1">
    <citation type="journal article" date="2020" name="Stud. Mycol.">
        <title>101 Dothideomycetes genomes: a test case for predicting lifestyles and emergence of pathogens.</title>
        <authorList>
            <person name="Haridas S."/>
            <person name="Albert R."/>
            <person name="Binder M."/>
            <person name="Bloem J."/>
            <person name="Labutti K."/>
            <person name="Salamov A."/>
            <person name="Andreopoulos B."/>
            <person name="Baker S."/>
            <person name="Barry K."/>
            <person name="Bills G."/>
            <person name="Bluhm B."/>
            <person name="Cannon C."/>
            <person name="Castanera R."/>
            <person name="Culley D."/>
            <person name="Daum C."/>
            <person name="Ezra D."/>
            <person name="Gonzalez J."/>
            <person name="Henrissat B."/>
            <person name="Kuo A."/>
            <person name="Liang C."/>
            <person name="Lipzen A."/>
            <person name="Lutzoni F."/>
            <person name="Magnuson J."/>
            <person name="Mondo S."/>
            <person name="Nolan M."/>
            <person name="Ohm R."/>
            <person name="Pangilinan J."/>
            <person name="Park H.-J."/>
            <person name="Ramirez L."/>
            <person name="Alfaro M."/>
            <person name="Sun H."/>
            <person name="Tritt A."/>
            <person name="Yoshinaga Y."/>
            <person name="Zwiers L.-H."/>
            <person name="Turgeon B."/>
            <person name="Goodwin S."/>
            <person name="Spatafora J."/>
            <person name="Crous P."/>
            <person name="Grigoriev I."/>
        </authorList>
    </citation>
    <scope>NUCLEOTIDE SEQUENCE</scope>
    <source>
        <strain evidence="3">CBS 121167</strain>
    </source>
</reference>
<dbReference type="EMBL" id="ML995508">
    <property type="protein sequence ID" value="KAF2137020.1"/>
    <property type="molecule type" value="Genomic_DNA"/>
</dbReference>
<proteinExistence type="predicted"/>
<dbReference type="Proteomes" id="UP000799438">
    <property type="component" value="Unassembled WGS sequence"/>
</dbReference>
<feature type="chain" id="PRO_5025580770" evidence="2">
    <location>
        <begin position="18"/>
        <end position="296"/>
    </location>
</feature>
<dbReference type="GeneID" id="54303989"/>
<accession>A0A6A6AZ09</accession>
<name>A0A6A6AZ09_9PEZI</name>
<evidence type="ECO:0000313" key="3">
    <source>
        <dbReference type="EMBL" id="KAF2137020.1"/>
    </source>
</evidence>
<organism evidence="3 4">
    <name type="scientific">Aplosporella prunicola CBS 121167</name>
    <dbReference type="NCBI Taxonomy" id="1176127"/>
    <lineage>
        <taxon>Eukaryota</taxon>
        <taxon>Fungi</taxon>
        <taxon>Dikarya</taxon>
        <taxon>Ascomycota</taxon>
        <taxon>Pezizomycotina</taxon>
        <taxon>Dothideomycetes</taxon>
        <taxon>Dothideomycetes incertae sedis</taxon>
        <taxon>Botryosphaeriales</taxon>
        <taxon>Aplosporellaceae</taxon>
        <taxon>Aplosporella</taxon>
    </lineage>
</organism>
<keyword evidence="4" id="KW-1185">Reference proteome</keyword>
<protein>
    <submittedName>
        <fullName evidence="3">Uncharacterized protein</fullName>
    </submittedName>
</protein>
<evidence type="ECO:0000256" key="2">
    <source>
        <dbReference type="SAM" id="SignalP"/>
    </source>
</evidence>
<feature type="signal peptide" evidence="2">
    <location>
        <begin position="1"/>
        <end position="17"/>
    </location>
</feature>
<feature type="region of interest" description="Disordered" evidence="1">
    <location>
        <begin position="231"/>
        <end position="252"/>
    </location>
</feature>